<dbReference type="SUPFAM" id="SSF56322">
    <property type="entry name" value="ADC synthase"/>
    <property type="match status" value="1"/>
</dbReference>
<dbReference type="Pfam" id="PF01063">
    <property type="entry name" value="Aminotran_4"/>
    <property type="match status" value="1"/>
</dbReference>
<dbReference type="PANTHER" id="PTHR11236:SF50">
    <property type="entry name" value="AMINODEOXYCHORISMATE SYNTHASE COMPONENT 1"/>
    <property type="match status" value="1"/>
</dbReference>
<dbReference type="Gene3D" id="3.30.470.10">
    <property type="match status" value="1"/>
</dbReference>
<dbReference type="InterPro" id="IPR001544">
    <property type="entry name" value="Aminotrans_IV"/>
</dbReference>
<feature type="domain" description="Chorismate-utilising enzyme C-terminal" evidence="1">
    <location>
        <begin position="102"/>
        <end position="352"/>
    </location>
</feature>
<dbReference type="GO" id="GO:0009396">
    <property type="term" value="P:folic acid-containing compound biosynthetic process"/>
    <property type="evidence" value="ECO:0007669"/>
    <property type="project" value="InterPro"/>
</dbReference>
<dbReference type="RefSeq" id="WP_197970499.1">
    <property type="nucleotide sequence ID" value="NZ_LR778301.1"/>
</dbReference>
<accession>A0A6S6XSY2</accession>
<dbReference type="InterPro" id="IPR015890">
    <property type="entry name" value="Chorismate_C"/>
</dbReference>
<dbReference type="NCBIfam" id="TIGR00553">
    <property type="entry name" value="pabB"/>
    <property type="match status" value="1"/>
</dbReference>
<keyword evidence="3" id="KW-1185">Reference proteome</keyword>
<dbReference type="GO" id="GO:0046820">
    <property type="term" value="F:4-amino-4-deoxychorismate synthase activity"/>
    <property type="evidence" value="ECO:0007669"/>
    <property type="project" value="TreeGrafter"/>
</dbReference>
<organism evidence="2 3">
    <name type="scientific">Denitratisoma oestradiolicum</name>
    <dbReference type="NCBI Taxonomy" id="311182"/>
    <lineage>
        <taxon>Bacteria</taxon>
        <taxon>Pseudomonadati</taxon>
        <taxon>Pseudomonadota</taxon>
        <taxon>Betaproteobacteria</taxon>
        <taxon>Nitrosomonadales</taxon>
        <taxon>Sterolibacteriaceae</taxon>
        <taxon>Denitratisoma</taxon>
    </lineage>
</organism>
<sequence>MRRAFSRPQQVLLAYRSDEVAAVLAAAEDHGRRGGWAVGYLAYEAAPAFDRALRTHQPRSGQPLARFALYDSPDEPREPAPASAGGFRCGPWRLESSRAAVEAQVASIVRAIGDGRYYQVNLSARLEAAFEGEPGVLFQALRQTQPEAYCACLDGGDWQLLSVSPELFFDWTPSGELTTRPMKGTAPRHADPVRDAAARQGLRESDKERAENLMIVDLLRNDLSRLARPGSVTVPRLFEIEALPTAWQMTSTVRCQTRPGLGLADVFGALFPCGSVTGAPKVAAMAAIAEREVSPRGAYCGAIGLVAPGGHARFSVGIRTVSLDRGLARCGIGSGVTWDSRPADEYEEWLVKRRFLLRASAHFELLETLRLENGAYWLLPGHLARLGASAEHFGFAWDEGAVRQALETMAANHGAGTWRVRLLLDRQGRPRLEIFALEPTPPEIVIALAYGPVDSGDEFLRHKTTERGAYGSHEPQQGTFDTLLWNERSEITEFTRGNVVVELEGRRVTPFLIGGLLPGVLRADMLARGEIVEAVIRREDLARATGLWFINSVRGMLPARLESHAPVRILGDDSC</sequence>
<dbReference type="EMBL" id="LR778301">
    <property type="protein sequence ID" value="CAB1367830.1"/>
    <property type="molecule type" value="Genomic_DNA"/>
</dbReference>
<gene>
    <name evidence="2" type="ORF">DENOEST_0665</name>
</gene>
<dbReference type="InterPro" id="IPR043132">
    <property type="entry name" value="BCAT-like_C"/>
</dbReference>
<dbReference type="AlphaFoldDB" id="A0A6S6XSY2"/>
<dbReference type="InterPro" id="IPR043131">
    <property type="entry name" value="BCAT-like_N"/>
</dbReference>
<name>A0A6S6XSY2_9PROT</name>
<dbReference type="Proteomes" id="UP000515733">
    <property type="component" value="Chromosome"/>
</dbReference>
<evidence type="ECO:0000313" key="3">
    <source>
        <dbReference type="Proteomes" id="UP000515733"/>
    </source>
</evidence>
<dbReference type="GO" id="GO:0000162">
    <property type="term" value="P:L-tryptophan biosynthetic process"/>
    <property type="evidence" value="ECO:0007669"/>
    <property type="project" value="TreeGrafter"/>
</dbReference>
<protein>
    <submittedName>
        <fullName evidence="2">Aminobenzoate synthetase</fullName>
    </submittedName>
</protein>
<dbReference type="Pfam" id="PF00425">
    <property type="entry name" value="Chorismate_bind"/>
    <property type="match status" value="1"/>
</dbReference>
<dbReference type="InterPro" id="IPR019999">
    <property type="entry name" value="Anth_synth_I-like"/>
</dbReference>
<reference evidence="2 3" key="1">
    <citation type="submission" date="2020-03" db="EMBL/GenBank/DDBJ databases">
        <authorList>
            <consortium name="Genoscope - CEA"/>
            <person name="William W."/>
        </authorList>
    </citation>
    <scope>NUCLEOTIDE SEQUENCE [LARGE SCALE GENOMIC DNA]</scope>
    <source>
        <strain evidence="3">DSM 16959</strain>
    </source>
</reference>
<dbReference type="SUPFAM" id="SSF56752">
    <property type="entry name" value="D-aminoacid aminotransferase-like PLP-dependent enzymes"/>
    <property type="match status" value="1"/>
</dbReference>
<dbReference type="Gene3D" id="3.20.10.10">
    <property type="entry name" value="D-amino Acid Aminotransferase, subunit A, domain 2"/>
    <property type="match status" value="1"/>
</dbReference>
<dbReference type="InterPro" id="IPR036038">
    <property type="entry name" value="Aminotransferase-like"/>
</dbReference>
<dbReference type="PRINTS" id="PR00095">
    <property type="entry name" value="ANTSNTHASEI"/>
</dbReference>
<dbReference type="InterPro" id="IPR005801">
    <property type="entry name" value="ADC_synthase"/>
</dbReference>
<dbReference type="InterPro" id="IPR005802">
    <property type="entry name" value="ADC_synth_comp_1"/>
</dbReference>
<evidence type="ECO:0000259" key="1">
    <source>
        <dbReference type="Pfam" id="PF00425"/>
    </source>
</evidence>
<proteinExistence type="predicted"/>
<evidence type="ECO:0000313" key="2">
    <source>
        <dbReference type="EMBL" id="CAB1367830.1"/>
    </source>
</evidence>
<dbReference type="PANTHER" id="PTHR11236">
    <property type="entry name" value="AMINOBENZOATE/ANTHRANILATE SYNTHASE"/>
    <property type="match status" value="1"/>
</dbReference>
<dbReference type="Gene3D" id="3.60.120.10">
    <property type="entry name" value="Anthranilate synthase"/>
    <property type="match status" value="1"/>
</dbReference>
<dbReference type="KEGG" id="doe:DENOEST_0665"/>